<dbReference type="EMBL" id="WAAT01000022">
    <property type="protein sequence ID" value="KAB1069703.1"/>
    <property type="molecule type" value="Genomic_DNA"/>
</dbReference>
<organism evidence="4 5">
    <name type="scientific">Pseudotamlana haliotis</name>
    <dbReference type="NCBI Taxonomy" id="2614804"/>
    <lineage>
        <taxon>Bacteria</taxon>
        <taxon>Pseudomonadati</taxon>
        <taxon>Bacteroidota</taxon>
        <taxon>Flavobacteriia</taxon>
        <taxon>Flavobacteriales</taxon>
        <taxon>Flavobacteriaceae</taxon>
        <taxon>Pseudotamlana</taxon>
    </lineage>
</organism>
<protein>
    <submittedName>
        <fullName evidence="4">Energy transducer TonB</fullName>
    </submittedName>
</protein>
<dbReference type="Proteomes" id="UP000441333">
    <property type="component" value="Unassembled WGS sequence"/>
</dbReference>
<dbReference type="InterPro" id="IPR037682">
    <property type="entry name" value="TonB_C"/>
</dbReference>
<comment type="caution">
    <text evidence="4">The sequence shown here is derived from an EMBL/GenBank/DDBJ whole genome shotgun (WGS) entry which is preliminary data.</text>
</comment>
<accession>A0A6N6MMW9</accession>
<feature type="domain" description="TonB C-terminal" evidence="3">
    <location>
        <begin position="201"/>
        <end position="260"/>
    </location>
</feature>
<evidence type="ECO:0000313" key="5">
    <source>
        <dbReference type="Proteomes" id="UP000441333"/>
    </source>
</evidence>
<dbReference type="GO" id="GO:0055085">
    <property type="term" value="P:transmembrane transport"/>
    <property type="evidence" value="ECO:0007669"/>
    <property type="project" value="InterPro"/>
</dbReference>
<dbReference type="Pfam" id="PF03544">
    <property type="entry name" value="TonB_C"/>
    <property type="match status" value="1"/>
</dbReference>
<evidence type="ECO:0000313" key="4">
    <source>
        <dbReference type="EMBL" id="KAB1069703.1"/>
    </source>
</evidence>
<feature type="transmembrane region" description="Helical" evidence="2">
    <location>
        <begin position="33"/>
        <end position="51"/>
    </location>
</feature>
<keyword evidence="2" id="KW-0472">Membrane</keyword>
<gene>
    <name evidence="4" type="ORF">F6U93_02480</name>
</gene>
<reference evidence="4 5" key="1">
    <citation type="submission" date="2019-09" db="EMBL/GenBank/DDBJ databases">
        <authorList>
            <person name="Cao W.R."/>
        </authorList>
    </citation>
    <scope>NUCLEOTIDE SEQUENCE [LARGE SCALE GENOMIC DNA]</scope>
    <source>
        <strain evidence="4 5">B1N29</strain>
    </source>
</reference>
<feature type="region of interest" description="Disordered" evidence="1">
    <location>
        <begin position="1"/>
        <end position="23"/>
    </location>
</feature>
<dbReference type="RefSeq" id="WP_150936499.1">
    <property type="nucleotide sequence ID" value="NZ_WAAT01000022.1"/>
</dbReference>
<proteinExistence type="predicted"/>
<dbReference type="AlphaFoldDB" id="A0A6N6MMW9"/>
<keyword evidence="2" id="KW-1133">Transmembrane helix</keyword>
<dbReference type="SUPFAM" id="SSF74653">
    <property type="entry name" value="TolA/TonB C-terminal domain"/>
    <property type="match status" value="1"/>
</dbReference>
<keyword evidence="5" id="KW-1185">Reference proteome</keyword>
<keyword evidence="2" id="KW-0812">Transmembrane</keyword>
<dbReference type="Gene3D" id="3.30.1150.10">
    <property type="match status" value="1"/>
</dbReference>
<sequence length="262" mass="29619">MSNQKKTHELNRQNEQVVKKSQKHDANLQKNTMVYFQVGLIMCLIAVFALLEMNFETTIPKPETGLPPIKDVAWVDVPLIRTEVPELIEPVASKPKKEPVTFEVIDDDDPVKPVTEELKKKEAPVVLNPDALKPLVDKPTDEEPVNFVAIQEAPIYPGCEKTKGNEARKKCMSEKITKLIQKKFDGGGIASNYNLSGLQRIHVQFTIDKSGHVTHIQTRAPHPELQKEAERVIKIIPEMTPGRQHDKNVDVIYNLPIVFQVQ</sequence>
<evidence type="ECO:0000256" key="2">
    <source>
        <dbReference type="SAM" id="Phobius"/>
    </source>
</evidence>
<evidence type="ECO:0000256" key="1">
    <source>
        <dbReference type="SAM" id="MobiDB-lite"/>
    </source>
</evidence>
<evidence type="ECO:0000259" key="3">
    <source>
        <dbReference type="Pfam" id="PF03544"/>
    </source>
</evidence>
<feature type="compositionally biased region" description="Basic and acidic residues" evidence="1">
    <location>
        <begin position="1"/>
        <end position="12"/>
    </location>
</feature>
<name>A0A6N6MMW9_9FLAO</name>